<dbReference type="EMBL" id="CP024424">
    <property type="protein sequence ID" value="ATQ58106.1"/>
    <property type="molecule type" value="Genomic_DNA"/>
</dbReference>
<evidence type="ECO:0000313" key="3">
    <source>
        <dbReference type="EMBL" id="ATQ58106.1"/>
    </source>
</evidence>
<geneLocation type="plasmid" evidence="4">
    <name>ptt13-2</name>
</geneLocation>
<accession>A0A2D2C6J9</accession>
<dbReference type="AlphaFoldDB" id="A0A2D2C6J9"/>
<name>A0A2D2C6J9_9RHOB</name>
<gene>
    <name evidence="3" type="ORF">PYTT13_19870</name>
</gene>
<keyword evidence="2" id="KW-0812">Transmembrane</keyword>
<reference evidence="3 4" key="1">
    <citation type="submission" date="2017-10" db="EMBL/GenBank/DDBJ databases">
        <title>Complete genome sequence of Paracoccus yeei TT13 isolated from human skin.</title>
        <authorList>
            <person name="Lee K."/>
            <person name="Lim J.Y."/>
            <person name="Hwang I."/>
        </authorList>
    </citation>
    <scope>NUCLEOTIDE SEQUENCE [LARGE SCALE GENOMIC DNA]</scope>
    <source>
        <strain evidence="3 4">TT13</strain>
        <plasmid evidence="4">Plasmid ptt13-2</plasmid>
    </source>
</reference>
<dbReference type="RefSeq" id="WP_099650472.1">
    <property type="nucleotide sequence ID" value="NZ_CAJGAB010000040.1"/>
</dbReference>
<keyword evidence="1" id="KW-0175">Coiled coil</keyword>
<proteinExistence type="predicted"/>
<protein>
    <submittedName>
        <fullName evidence="3">Uncharacterized protein</fullName>
    </submittedName>
</protein>
<dbReference type="GeneID" id="78899911"/>
<sequence>MTDQTPLSTVSKEPRLYGVIDLLRSDRVAGWVIDRTDPSRTAIVDVLREGRVVGRVTAERPRKDLERQAVGTGNYGFSFALDPPLEEGMEFTITVIARSHDGVELPLHPAARAAGAISPEKRALGRVLAELSALRADLHSLKRDMAASENDRSRFQERLEIVQLRLESGIAGLDAPRGGASCWLTGVAIAGALLAVGSLALGLFSLLTP</sequence>
<evidence type="ECO:0000256" key="1">
    <source>
        <dbReference type="SAM" id="Coils"/>
    </source>
</evidence>
<organism evidence="3 4">
    <name type="scientific">Paracoccus yeei</name>
    <dbReference type="NCBI Taxonomy" id="147645"/>
    <lineage>
        <taxon>Bacteria</taxon>
        <taxon>Pseudomonadati</taxon>
        <taxon>Pseudomonadota</taxon>
        <taxon>Alphaproteobacteria</taxon>
        <taxon>Rhodobacterales</taxon>
        <taxon>Paracoccaceae</taxon>
        <taxon>Paracoccus</taxon>
    </lineage>
</organism>
<dbReference type="Proteomes" id="UP000229314">
    <property type="component" value="Plasmid pTT13-2"/>
</dbReference>
<feature type="coiled-coil region" evidence="1">
    <location>
        <begin position="124"/>
        <end position="158"/>
    </location>
</feature>
<evidence type="ECO:0000313" key="4">
    <source>
        <dbReference type="Proteomes" id="UP000229314"/>
    </source>
</evidence>
<keyword evidence="2" id="KW-0472">Membrane</keyword>
<keyword evidence="3" id="KW-0614">Plasmid</keyword>
<keyword evidence="2" id="KW-1133">Transmembrane helix</keyword>
<feature type="transmembrane region" description="Helical" evidence="2">
    <location>
        <begin position="183"/>
        <end position="207"/>
    </location>
</feature>
<evidence type="ECO:0000256" key="2">
    <source>
        <dbReference type="SAM" id="Phobius"/>
    </source>
</evidence>